<feature type="transmembrane region" description="Helical" evidence="1">
    <location>
        <begin position="113"/>
        <end position="134"/>
    </location>
</feature>
<evidence type="ECO:0000313" key="2">
    <source>
        <dbReference type="EMBL" id="SDP94002.1"/>
    </source>
</evidence>
<evidence type="ECO:0000256" key="1">
    <source>
        <dbReference type="SAM" id="Phobius"/>
    </source>
</evidence>
<protein>
    <submittedName>
        <fullName evidence="2">Uncharacterized protein</fullName>
    </submittedName>
</protein>
<feature type="transmembrane region" description="Helical" evidence="1">
    <location>
        <begin position="78"/>
        <end position="101"/>
    </location>
</feature>
<feature type="transmembrane region" description="Helical" evidence="1">
    <location>
        <begin position="45"/>
        <end position="66"/>
    </location>
</feature>
<name>A0A1H0WTP2_9BACI</name>
<keyword evidence="1" id="KW-0812">Transmembrane</keyword>
<feature type="transmembrane region" description="Helical" evidence="1">
    <location>
        <begin position="140"/>
        <end position="159"/>
    </location>
</feature>
<dbReference type="OrthoDB" id="1796359at2"/>
<dbReference type="RefSeq" id="WP_090858877.1">
    <property type="nucleotide sequence ID" value="NZ_FNJU01000015.1"/>
</dbReference>
<proteinExistence type="predicted"/>
<organism evidence="2 3">
    <name type="scientific">Litchfieldia salsa</name>
    <dbReference type="NCBI Taxonomy" id="930152"/>
    <lineage>
        <taxon>Bacteria</taxon>
        <taxon>Bacillati</taxon>
        <taxon>Bacillota</taxon>
        <taxon>Bacilli</taxon>
        <taxon>Bacillales</taxon>
        <taxon>Bacillaceae</taxon>
        <taxon>Litchfieldia</taxon>
    </lineage>
</organism>
<keyword evidence="1" id="KW-1133">Transmembrane helix</keyword>
<feature type="transmembrane region" description="Helical" evidence="1">
    <location>
        <begin position="12"/>
        <end position="33"/>
    </location>
</feature>
<sequence>MTVVQIGSYAILLKWIILAISILLSLGLLKVLLHTYQLNKKKEIFDLFTGTLFFGFLCWKGSLFLLDPQLVIKSPLSLLFFTGGTKGLVIAVMLSIIFIIYKSKSIGIDDSITIGLILGFGFTTFGSFHVFLSLLVDENALLNFFVGIVALVCIGWILLMLRGNKLKLKHVFTITILYCFYYLILSIFIVGSFSIEQWFFIGVIVVSLYMWDRKLN</sequence>
<feature type="transmembrane region" description="Helical" evidence="1">
    <location>
        <begin position="195"/>
        <end position="211"/>
    </location>
</feature>
<dbReference type="EMBL" id="FNJU01000015">
    <property type="protein sequence ID" value="SDP94002.1"/>
    <property type="molecule type" value="Genomic_DNA"/>
</dbReference>
<evidence type="ECO:0000313" key="3">
    <source>
        <dbReference type="Proteomes" id="UP000199159"/>
    </source>
</evidence>
<dbReference type="AlphaFoldDB" id="A0A1H0WTP2"/>
<gene>
    <name evidence="2" type="ORF">SAMN05216565_11579</name>
</gene>
<dbReference type="STRING" id="930152.SAMN05216565_11579"/>
<accession>A0A1H0WTP2</accession>
<keyword evidence="3" id="KW-1185">Reference proteome</keyword>
<reference evidence="3" key="1">
    <citation type="submission" date="2016-10" db="EMBL/GenBank/DDBJ databases">
        <authorList>
            <person name="Varghese N."/>
            <person name="Submissions S."/>
        </authorList>
    </citation>
    <scope>NUCLEOTIDE SEQUENCE [LARGE SCALE GENOMIC DNA]</scope>
    <source>
        <strain evidence="3">IBRC-M10078</strain>
    </source>
</reference>
<dbReference type="Proteomes" id="UP000199159">
    <property type="component" value="Unassembled WGS sequence"/>
</dbReference>
<feature type="transmembrane region" description="Helical" evidence="1">
    <location>
        <begin position="171"/>
        <end position="189"/>
    </location>
</feature>
<keyword evidence="1" id="KW-0472">Membrane</keyword>